<reference evidence="1" key="2">
    <citation type="submission" date="2020-09" db="EMBL/GenBank/DDBJ databases">
        <authorList>
            <person name="Wu Z."/>
        </authorList>
    </citation>
    <scope>NUCLEOTIDE SEQUENCE</scope>
    <source>
        <strain evidence="1">SC17</strain>
    </source>
</reference>
<sequence length="97" mass="11323">MFKRKLVLIMSDKNNITTPCNKANHVCDKAQYKEASLWEQLRLNIHLMLCPCCRDYTKNNKKLTEAIKSSNLKCMDKQCKEALKAKFEKALKEQEIS</sequence>
<reference evidence="1" key="1">
    <citation type="journal article" date="2013" name="Int. J. Syst. Evol. Microbiol.">
        <title>Aestuariibaculum suncheonense gen. nov., sp. nov., a marine bacterium of the family Flavobacteriaceae isolated from a tidal flat and emended descriptions of the genera Gaetbulibacter and Tamlana.</title>
        <authorList>
            <person name="Jeong S.H."/>
            <person name="Park M.S."/>
            <person name="Jin H.M."/>
            <person name="Lee K."/>
            <person name="Park W."/>
            <person name="Jeon C.O."/>
        </authorList>
    </citation>
    <scope>NUCLEOTIDE SEQUENCE</scope>
    <source>
        <strain evidence="1">SC17</strain>
    </source>
</reference>
<accession>A0A8J6QAE7</accession>
<keyword evidence="2" id="KW-1185">Reference proteome</keyword>
<dbReference type="AlphaFoldDB" id="A0A8J6QAE7"/>
<organism evidence="1 2">
    <name type="scientific">Aestuariibaculum suncheonense</name>
    <dbReference type="NCBI Taxonomy" id="1028745"/>
    <lineage>
        <taxon>Bacteria</taxon>
        <taxon>Pseudomonadati</taxon>
        <taxon>Bacteroidota</taxon>
        <taxon>Flavobacteriia</taxon>
        <taxon>Flavobacteriales</taxon>
        <taxon>Flavobacteriaceae</taxon>
    </lineage>
</organism>
<comment type="caution">
    <text evidence="1">The sequence shown here is derived from an EMBL/GenBank/DDBJ whole genome shotgun (WGS) entry which is preliminary data.</text>
</comment>
<evidence type="ECO:0008006" key="3">
    <source>
        <dbReference type="Google" id="ProtNLM"/>
    </source>
</evidence>
<gene>
    <name evidence="1" type="ORF">ICJ84_02445</name>
</gene>
<protein>
    <recommendedName>
        <fullName evidence="3">Zinc-finger domain-containing protein</fullName>
    </recommendedName>
</protein>
<name>A0A8J6QAE7_9FLAO</name>
<evidence type="ECO:0000313" key="1">
    <source>
        <dbReference type="EMBL" id="MBD0834288.1"/>
    </source>
</evidence>
<dbReference type="Proteomes" id="UP000602057">
    <property type="component" value="Unassembled WGS sequence"/>
</dbReference>
<proteinExistence type="predicted"/>
<evidence type="ECO:0000313" key="2">
    <source>
        <dbReference type="Proteomes" id="UP000602057"/>
    </source>
</evidence>
<dbReference type="EMBL" id="JACVXC010000001">
    <property type="protein sequence ID" value="MBD0834288.1"/>
    <property type="molecule type" value="Genomic_DNA"/>
</dbReference>